<dbReference type="AlphaFoldDB" id="A0A2S7ILM4"/>
<reference evidence="3" key="1">
    <citation type="submission" date="2018-02" db="EMBL/GenBank/DDBJ databases">
        <title>Genome sequencing of Solimonas sp. HR-BB.</title>
        <authorList>
            <person name="Lee Y."/>
            <person name="Jeon C.O."/>
        </authorList>
    </citation>
    <scope>NUCLEOTIDE SEQUENCE [LARGE SCALE GENOMIC DNA]</scope>
    <source>
        <strain evidence="3">HR-U</strain>
    </source>
</reference>
<evidence type="ECO:0000256" key="1">
    <source>
        <dbReference type="SAM" id="SignalP"/>
    </source>
</evidence>
<keyword evidence="3" id="KW-1185">Reference proteome</keyword>
<dbReference type="RefSeq" id="WP_104709850.1">
    <property type="nucleotide sequence ID" value="NZ_PTRA01000001.1"/>
</dbReference>
<feature type="signal peptide" evidence="1">
    <location>
        <begin position="1"/>
        <end position="19"/>
    </location>
</feature>
<feature type="chain" id="PRO_5015746542" description="DUF2946 domain-containing protein" evidence="1">
    <location>
        <begin position="20"/>
        <end position="109"/>
    </location>
</feature>
<organism evidence="2 3">
    <name type="scientific">Siphonobacter curvatus</name>
    <dbReference type="NCBI Taxonomy" id="2094562"/>
    <lineage>
        <taxon>Bacteria</taxon>
        <taxon>Pseudomonadati</taxon>
        <taxon>Bacteroidota</taxon>
        <taxon>Cytophagia</taxon>
        <taxon>Cytophagales</taxon>
        <taxon>Cytophagaceae</taxon>
        <taxon>Siphonobacter</taxon>
    </lineage>
</organism>
<gene>
    <name evidence="2" type="ORF">C5O19_03035</name>
</gene>
<proteinExistence type="predicted"/>
<dbReference type="OrthoDB" id="997115at2"/>
<accession>A0A2S7ILM4</accession>
<evidence type="ECO:0000313" key="2">
    <source>
        <dbReference type="EMBL" id="PQA58653.1"/>
    </source>
</evidence>
<dbReference type="Proteomes" id="UP000239590">
    <property type="component" value="Unassembled WGS sequence"/>
</dbReference>
<dbReference type="InterPro" id="IPR046601">
    <property type="entry name" value="DUF6660"/>
</dbReference>
<evidence type="ECO:0000313" key="3">
    <source>
        <dbReference type="Proteomes" id="UP000239590"/>
    </source>
</evidence>
<protein>
    <recommendedName>
        <fullName evidence="4">DUF2946 domain-containing protein</fullName>
    </recommendedName>
</protein>
<sequence>MRILALFLALYTLILSVSPCTEHHHVRTASTTTQVSIQTQDHDEDSHEHALCSPFCVCHCTGGFVATLLTVPEFTRTSLSLSPDKPSFWYILAQPQGYAFSIWQPPLQA</sequence>
<name>A0A2S7ILM4_9BACT</name>
<keyword evidence="1" id="KW-0732">Signal</keyword>
<dbReference type="EMBL" id="PTRA01000001">
    <property type="protein sequence ID" value="PQA58653.1"/>
    <property type="molecule type" value="Genomic_DNA"/>
</dbReference>
<evidence type="ECO:0008006" key="4">
    <source>
        <dbReference type="Google" id="ProtNLM"/>
    </source>
</evidence>
<comment type="caution">
    <text evidence="2">The sequence shown here is derived from an EMBL/GenBank/DDBJ whole genome shotgun (WGS) entry which is preliminary data.</text>
</comment>
<dbReference type="Pfam" id="PF20365">
    <property type="entry name" value="DUF6660"/>
    <property type="match status" value="1"/>
</dbReference>